<feature type="region of interest" description="Disordered" evidence="7">
    <location>
        <begin position="47"/>
        <end position="108"/>
    </location>
</feature>
<feature type="compositionally biased region" description="Low complexity" evidence="7">
    <location>
        <begin position="53"/>
        <end position="72"/>
    </location>
</feature>
<gene>
    <name evidence="9" type="ORF">GCM10009727_26730</name>
</gene>
<evidence type="ECO:0000313" key="9">
    <source>
        <dbReference type="EMBL" id="GAA2133394.1"/>
    </source>
</evidence>
<dbReference type="InterPro" id="IPR005490">
    <property type="entry name" value="LD_TPept_cat_dom"/>
</dbReference>
<dbReference type="SUPFAM" id="SSF141523">
    <property type="entry name" value="L,D-transpeptidase catalytic domain-like"/>
    <property type="match status" value="1"/>
</dbReference>
<organism evidence="9 10">
    <name type="scientific">Actinomadura napierensis</name>
    <dbReference type="NCBI Taxonomy" id="267854"/>
    <lineage>
        <taxon>Bacteria</taxon>
        <taxon>Bacillati</taxon>
        <taxon>Actinomycetota</taxon>
        <taxon>Actinomycetes</taxon>
        <taxon>Streptosporangiales</taxon>
        <taxon>Thermomonosporaceae</taxon>
        <taxon>Actinomadura</taxon>
    </lineage>
</organism>
<evidence type="ECO:0000259" key="8">
    <source>
        <dbReference type="PROSITE" id="PS52029"/>
    </source>
</evidence>
<evidence type="ECO:0000256" key="4">
    <source>
        <dbReference type="ARBA" id="ARBA00022984"/>
    </source>
</evidence>
<dbReference type="InterPro" id="IPR006311">
    <property type="entry name" value="TAT_signal"/>
</dbReference>
<dbReference type="Proteomes" id="UP001501020">
    <property type="component" value="Unassembled WGS sequence"/>
</dbReference>
<reference evidence="9 10" key="1">
    <citation type="journal article" date="2019" name="Int. J. Syst. Evol. Microbiol.">
        <title>The Global Catalogue of Microorganisms (GCM) 10K type strain sequencing project: providing services to taxonomists for standard genome sequencing and annotation.</title>
        <authorList>
            <consortium name="The Broad Institute Genomics Platform"/>
            <consortium name="The Broad Institute Genome Sequencing Center for Infectious Disease"/>
            <person name="Wu L."/>
            <person name="Ma J."/>
        </authorList>
    </citation>
    <scope>NUCLEOTIDE SEQUENCE [LARGE SCALE GENOMIC DNA]</scope>
    <source>
        <strain evidence="9 10">JCM 13850</strain>
    </source>
</reference>
<dbReference type="PANTHER" id="PTHR30582">
    <property type="entry name" value="L,D-TRANSPEPTIDASE"/>
    <property type="match status" value="1"/>
</dbReference>
<evidence type="ECO:0000313" key="10">
    <source>
        <dbReference type="Proteomes" id="UP001501020"/>
    </source>
</evidence>
<comment type="pathway">
    <text evidence="1 6">Cell wall biogenesis; peptidoglycan biosynthesis.</text>
</comment>
<feature type="active site" description="Nucleophile" evidence="6">
    <location>
        <position position="259"/>
    </location>
</feature>
<evidence type="ECO:0000256" key="2">
    <source>
        <dbReference type="ARBA" id="ARBA00022679"/>
    </source>
</evidence>
<dbReference type="RefSeq" id="WP_344265773.1">
    <property type="nucleotide sequence ID" value="NZ_BAAAMR010000019.1"/>
</dbReference>
<dbReference type="InterPro" id="IPR050979">
    <property type="entry name" value="LD-transpeptidase"/>
</dbReference>
<keyword evidence="3 6" id="KW-0133">Cell shape</keyword>
<keyword evidence="2" id="KW-0808">Transferase</keyword>
<accession>A0ABN2YX26</accession>
<feature type="active site" description="Proton donor/acceptor" evidence="6">
    <location>
        <position position="243"/>
    </location>
</feature>
<dbReference type="Gene3D" id="2.40.440.10">
    <property type="entry name" value="L,D-transpeptidase catalytic domain-like"/>
    <property type="match status" value="1"/>
</dbReference>
<feature type="domain" description="L,D-TPase catalytic" evidence="8">
    <location>
        <begin position="164"/>
        <end position="282"/>
    </location>
</feature>
<dbReference type="PROSITE" id="PS52029">
    <property type="entry name" value="LD_TPASE"/>
    <property type="match status" value="1"/>
</dbReference>
<dbReference type="EMBL" id="BAAAMR010000019">
    <property type="protein sequence ID" value="GAA2133394.1"/>
    <property type="molecule type" value="Genomic_DNA"/>
</dbReference>
<name>A0ABN2YX26_9ACTN</name>
<proteinExistence type="predicted"/>
<keyword evidence="5 6" id="KW-0961">Cell wall biogenesis/degradation</keyword>
<evidence type="ECO:0000256" key="3">
    <source>
        <dbReference type="ARBA" id="ARBA00022960"/>
    </source>
</evidence>
<keyword evidence="10" id="KW-1185">Reference proteome</keyword>
<sequence length="283" mass="28667">MTERRSRAAPAGRAPRRAALAAGALATGAGLLLGGCGHSSANSAFAGDGAKRAAPPAQAPAGGTAQAPEATTFARLKGVPRDAEPGRTTGGLVVHPAKPVPVLDKPGGRTVATLPTQELGGPTWVPVVQSSGDWRRVLLPSRPNRASGWISGTTDGLLTAHTPYTVKVDLSQRRLTLLKSGKAAGSWSVAVGGAKTPTPTGRTFVLANLAPAKKTPSPLVLPLGTHSATLDTFGGGPGTVALHGWPDRSVFGKAVTHGCVRVPQDALQALAKVPLGSLVFIDE</sequence>
<evidence type="ECO:0000256" key="7">
    <source>
        <dbReference type="SAM" id="MobiDB-lite"/>
    </source>
</evidence>
<comment type="caution">
    <text evidence="9">The sequence shown here is derived from an EMBL/GenBank/DDBJ whole genome shotgun (WGS) entry which is preliminary data.</text>
</comment>
<dbReference type="PROSITE" id="PS51318">
    <property type="entry name" value="TAT"/>
    <property type="match status" value="1"/>
</dbReference>
<evidence type="ECO:0000256" key="5">
    <source>
        <dbReference type="ARBA" id="ARBA00023316"/>
    </source>
</evidence>
<evidence type="ECO:0000256" key="6">
    <source>
        <dbReference type="PROSITE-ProRule" id="PRU01373"/>
    </source>
</evidence>
<dbReference type="Pfam" id="PF03734">
    <property type="entry name" value="YkuD"/>
    <property type="match status" value="1"/>
</dbReference>
<protein>
    <recommendedName>
        <fullName evidence="8">L,D-TPase catalytic domain-containing protein</fullName>
    </recommendedName>
</protein>
<dbReference type="CDD" id="cd16913">
    <property type="entry name" value="YkuD_like"/>
    <property type="match status" value="1"/>
</dbReference>
<keyword evidence="4 6" id="KW-0573">Peptidoglycan synthesis</keyword>
<evidence type="ECO:0000256" key="1">
    <source>
        <dbReference type="ARBA" id="ARBA00004752"/>
    </source>
</evidence>
<dbReference type="InterPro" id="IPR038063">
    <property type="entry name" value="Transpep_catalytic_dom"/>
</dbReference>